<dbReference type="STRING" id="361041.VW35_19450"/>
<dbReference type="PATRIC" id="fig|361041.3.peg.3306"/>
<proteinExistence type="predicted"/>
<accession>A0A0F5L0L8</accession>
<dbReference type="InterPro" id="IPR036514">
    <property type="entry name" value="SGNH_hydro_sf"/>
</dbReference>
<protein>
    <submittedName>
        <fullName evidence="1">Uncharacterized protein</fullName>
    </submittedName>
</protein>
<dbReference type="Gene3D" id="3.40.50.1110">
    <property type="entry name" value="SGNH hydrolase"/>
    <property type="match status" value="1"/>
</dbReference>
<dbReference type="SUPFAM" id="SSF52266">
    <property type="entry name" value="SGNH hydrolase"/>
    <property type="match status" value="1"/>
</dbReference>
<organism evidence="1 2">
    <name type="scientific">Devosia soli</name>
    <dbReference type="NCBI Taxonomy" id="361041"/>
    <lineage>
        <taxon>Bacteria</taxon>
        <taxon>Pseudomonadati</taxon>
        <taxon>Pseudomonadota</taxon>
        <taxon>Alphaproteobacteria</taxon>
        <taxon>Hyphomicrobiales</taxon>
        <taxon>Devosiaceae</taxon>
        <taxon>Devosia</taxon>
    </lineage>
</organism>
<name>A0A0F5L0L8_9HYPH</name>
<evidence type="ECO:0000313" key="1">
    <source>
        <dbReference type="EMBL" id="KKB75923.1"/>
    </source>
</evidence>
<dbReference type="AlphaFoldDB" id="A0A0F5L0L8"/>
<keyword evidence="2" id="KW-1185">Reference proteome</keyword>
<dbReference type="RefSeq" id="WP_046144741.1">
    <property type="nucleotide sequence ID" value="NZ_LAJG01000048.1"/>
</dbReference>
<dbReference type="GO" id="GO:0016788">
    <property type="term" value="F:hydrolase activity, acting on ester bonds"/>
    <property type="evidence" value="ECO:0007669"/>
    <property type="project" value="UniProtKB-ARBA"/>
</dbReference>
<dbReference type="Gene3D" id="2.60.120.260">
    <property type="entry name" value="Galactose-binding domain-like"/>
    <property type="match status" value="1"/>
</dbReference>
<evidence type="ECO:0000313" key="2">
    <source>
        <dbReference type="Proteomes" id="UP000033514"/>
    </source>
</evidence>
<dbReference type="SUPFAM" id="SSF49785">
    <property type="entry name" value="Galactose-binding domain-like"/>
    <property type="match status" value="1"/>
</dbReference>
<sequence>MVGIAAGLGLRQKIKGDSAVSQAWLDADYGAGQFRHAGRRYADEAQFRSAIGATVPAAGHLIIGPYVSPGARELLSDGSFAAGSLADWTGVGSSLSLASGALRVTGSGGNGSGAYRTIAGLISTAGRAYRLTANVWRETASNAALGFGAAGAGTANYAQTANLTNVAPAPVTLYCGGFSPGNASIALRHQVNPSSGSYCVDDLSLREAVPYAGFTPGALCGIVEAVTPASGGSGGIVFQADDNAEFNGNWFERNFIRLIWDASQHLRFIVSFGGSGMQVEQVNLDLGIVAANTRFSVGFAARDGLCIAGLLGQGMSRASTGIFPGLAAIRLGRGRSIATGLWAGSISRLRLFAGMLDEEDLVAQMAGNGAVAWGDSLTAGAGATGGSTGSFTYPMVAQALFTPPRAVLRHGLGGQTSTQIAARMNAVPITVTLAGNAIPASGSVAVTQKSINVLTNSGTFSGTQRGVLAGIPGVMSTDASGNWSFSRSSPGVVVPVQAGTRFFCAWGKSLRGMTAWLWLGRNGAQSGYSVTADIAAAVASLSHTRFLIGAILPSAADTPGGIASLASLNAQLAGLYGVRFVDLVAALKAKTNGSPEDTSDIAAGYIPRSLRSDHLHLNDAGYAEVARAFQAAHMAMGW</sequence>
<dbReference type="Proteomes" id="UP000033514">
    <property type="component" value="Unassembled WGS sequence"/>
</dbReference>
<dbReference type="OrthoDB" id="3193214at2"/>
<gene>
    <name evidence="1" type="ORF">VW35_19450</name>
</gene>
<dbReference type="InterPro" id="IPR008979">
    <property type="entry name" value="Galactose-bd-like_sf"/>
</dbReference>
<comment type="caution">
    <text evidence="1">The sequence shown here is derived from an EMBL/GenBank/DDBJ whole genome shotgun (WGS) entry which is preliminary data.</text>
</comment>
<reference evidence="1 2" key="1">
    <citation type="submission" date="2015-03" db="EMBL/GenBank/DDBJ databases">
        <authorList>
            <person name="Hassan Y.I."/>
            <person name="Lepp D."/>
            <person name="Zhou T."/>
        </authorList>
    </citation>
    <scope>NUCLEOTIDE SEQUENCE [LARGE SCALE GENOMIC DNA]</scope>
    <source>
        <strain evidence="1 2">GH2-10</strain>
    </source>
</reference>
<dbReference type="EMBL" id="LAJG01000048">
    <property type="protein sequence ID" value="KKB75923.1"/>
    <property type="molecule type" value="Genomic_DNA"/>
</dbReference>